<keyword evidence="3 9" id="KW-0813">Transport</keyword>
<evidence type="ECO:0000256" key="6">
    <source>
        <dbReference type="ARBA" id="ARBA00022692"/>
    </source>
</evidence>
<evidence type="ECO:0000256" key="10">
    <source>
        <dbReference type="RuleBase" id="RU367050"/>
    </source>
</evidence>
<dbReference type="InterPro" id="IPR035906">
    <property type="entry name" value="MetI-like_sf"/>
</dbReference>
<dbReference type="RefSeq" id="WP_268060983.1">
    <property type="nucleotide sequence ID" value="NZ_JAPQFJ010000006.1"/>
</dbReference>
<feature type="transmembrane region" description="Helical" evidence="9">
    <location>
        <begin position="225"/>
        <end position="247"/>
    </location>
</feature>
<keyword evidence="5 10" id="KW-0762">Sugar transport</keyword>
<reference evidence="12" key="1">
    <citation type="submission" date="2022-12" db="EMBL/GenBank/DDBJ databases">
        <title>Clostridium sp. nov., isolated from industrial wastewater.</title>
        <authorList>
            <person name="Jiayan W."/>
        </authorList>
    </citation>
    <scope>NUCLEOTIDE SEQUENCE</scope>
    <source>
        <strain evidence="12">ZC22-4</strain>
    </source>
</reference>
<evidence type="ECO:0000256" key="7">
    <source>
        <dbReference type="ARBA" id="ARBA00022989"/>
    </source>
</evidence>
<accession>A0ABT4D872</accession>
<dbReference type="InterPro" id="IPR000515">
    <property type="entry name" value="MetI-like"/>
</dbReference>
<feature type="transmembrane region" description="Helical" evidence="9">
    <location>
        <begin position="158"/>
        <end position="180"/>
    </location>
</feature>
<feature type="transmembrane region" description="Helical" evidence="9">
    <location>
        <begin position="77"/>
        <end position="100"/>
    </location>
</feature>
<sequence length="311" mass="34204">MKSKKKNSNKENLKAFKFLAPSLISMFILSIIPILLTIFIAFTNYNLKTVNTGWKFVGLDNFKNIINGPLKEIFMPVFGWTLVSATLITIGSFALGLIFAKIVSNKNLKEASIYKALLIIPWALPASIIIIAFEGLLNSQYGAINECLMQLHLIKEPIMWLTEAGPARIAVILISIWIGFPYMMNVCIGGLSAIPDTYYEAADIDGASRMQKFFKITLPCLAKTTYPLLIGSWSMSFGNAGVALLLFKGGPVRANSPFAGYTDILASSAYSMSTKFGRFELAATLSIIMFVIVGVISFIQMRASGQFKEVD</sequence>
<dbReference type="Gene3D" id="1.10.3720.10">
    <property type="entry name" value="MetI-like"/>
    <property type="match status" value="1"/>
</dbReference>
<keyword evidence="6 9" id="KW-0812">Transmembrane</keyword>
<dbReference type="PANTHER" id="PTHR47314:SF1">
    <property type="entry name" value="MALTOSE_MALTODEXTRIN TRANSPORT SYSTEM PERMEASE PROTEIN MALF"/>
    <property type="match status" value="1"/>
</dbReference>
<keyword evidence="8 9" id="KW-0472">Membrane</keyword>
<evidence type="ECO:0000313" key="12">
    <source>
        <dbReference type="EMBL" id="MCY6958502.1"/>
    </source>
</evidence>
<feature type="transmembrane region" description="Helical" evidence="9">
    <location>
        <begin position="112"/>
        <end position="133"/>
    </location>
</feature>
<comment type="function">
    <text evidence="10">Part of the ABC transporter complex MalEFGK involved in maltose/maltodextrin import. Probably responsible for the translocation of the substrate across the membrane.</text>
</comment>
<keyword evidence="13" id="KW-1185">Reference proteome</keyword>
<keyword evidence="7 9" id="KW-1133">Transmembrane helix</keyword>
<evidence type="ECO:0000256" key="8">
    <source>
        <dbReference type="ARBA" id="ARBA00023136"/>
    </source>
</evidence>
<name>A0ABT4D872_9CLOT</name>
<gene>
    <name evidence="12" type="ORF">OW729_07790</name>
</gene>
<evidence type="ECO:0000256" key="3">
    <source>
        <dbReference type="ARBA" id="ARBA00022448"/>
    </source>
</evidence>
<comment type="subcellular location">
    <subcellularLocation>
        <location evidence="1 9">Cell membrane</location>
        <topology evidence="1 9">Multi-pass membrane protein</topology>
    </subcellularLocation>
</comment>
<dbReference type="SUPFAM" id="SSF160964">
    <property type="entry name" value="MalF N-terminal region-like"/>
    <property type="match status" value="1"/>
</dbReference>
<evidence type="ECO:0000256" key="9">
    <source>
        <dbReference type="RuleBase" id="RU363032"/>
    </source>
</evidence>
<dbReference type="Proteomes" id="UP001144612">
    <property type="component" value="Unassembled WGS sequence"/>
</dbReference>
<comment type="similarity">
    <text evidence="2 10">Belongs to the binding-protein-dependent transport system permease family. MalFG subfamily.</text>
</comment>
<dbReference type="Pfam" id="PF00528">
    <property type="entry name" value="BPD_transp_1"/>
    <property type="match status" value="1"/>
</dbReference>
<evidence type="ECO:0000256" key="4">
    <source>
        <dbReference type="ARBA" id="ARBA00022475"/>
    </source>
</evidence>
<feature type="transmembrane region" description="Helical" evidence="9">
    <location>
        <begin position="281"/>
        <end position="299"/>
    </location>
</feature>
<dbReference type="Gene3D" id="1.20.58.370">
    <property type="entry name" value="MalF N-terminal region-like"/>
    <property type="match status" value="1"/>
</dbReference>
<dbReference type="PANTHER" id="PTHR47314">
    <property type="entry name" value="MALTOSE/MALTODEXTRIN TRANSPORT SYSTEM PERMEASE PROTEIN MALF"/>
    <property type="match status" value="1"/>
</dbReference>
<dbReference type="SUPFAM" id="SSF161098">
    <property type="entry name" value="MetI-like"/>
    <property type="match status" value="1"/>
</dbReference>
<evidence type="ECO:0000256" key="2">
    <source>
        <dbReference type="ARBA" id="ARBA00009047"/>
    </source>
</evidence>
<protein>
    <recommendedName>
        <fullName evidence="10">Maltose/maltodextrin transport system permease protein</fullName>
    </recommendedName>
</protein>
<proteinExistence type="inferred from homology"/>
<dbReference type="InterPro" id="IPR035277">
    <property type="entry name" value="MalF_N"/>
</dbReference>
<comment type="caution">
    <text evidence="12">The sequence shown here is derived from an EMBL/GenBank/DDBJ whole genome shotgun (WGS) entry which is preliminary data.</text>
</comment>
<evidence type="ECO:0000313" key="13">
    <source>
        <dbReference type="Proteomes" id="UP001144612"/>
    </source>
</evidence>
<evidence type="ECO:0000259" key="11">
    <source>
        <dbReference type="PROSITE" id="PS50928"/>
    </source>
</evidence>
<feature type="domain" description="ABC transmembrane type-1" evidence="11">
    <location>
        <begin position="78"/>
        <end position="300"/>
    </location>
</feature>
<comment type="caution">
    <text evidence="10">Lacks conserved residue(s) required for the propagation of feature annotation.</text>
</comment>
<dbReference type="CDD" id="cd06261">
    <property type="entry name" value="TM_PBP2"/>
    <property type="match status" value="1"/>
</dbReference>
<feature type="transmembrane region" description="Helical" evidence="9">
    <location>
        <begin position="20"/>
        <end position="42"/>
    </location>
</feature>
<evidence type="ECO:0000256" key="5">
    <source>
        <dbReference type="ARBA" id="ARBA00022597"/>
    </source>
</evidence>
<evidence type="ECO:0000256" key="1">
    <source>
        <dbReference type="ARBA" id="ARBA00004651"/>
    </source>
</evidence>
<organism evidence="12 13">
    <name type="scientific">Clostridium brassicae</name>
    <dbReference type="NCBI Taxonomy" id="2999072"/>
    <lineage>
        <taxon>Bacteria</taxon>
        <taxon>Bacillati</taxon>
        <taxon>Bacillota</taxon>
        <taxon>Clostridia</taxon>
        <taxon>Eubacteriales</taxon>
        <taxon>Clostridiaceae</taxon>
        <taxon>Clostridium</taxon>
    </lineage>
</organism>
<dbReference type="EMBL" id="JAPQFJ010000006">
    <property type="protein sequence ID" value="MCY6958502.1"/>
    <property type="molecule type" value="Genomic_DNA"/>
</dbReference>
<dbReference type="PROSITE" id="PS50928">
    <property type="entry name" value="ABC_TM1"/>
    <property type="match status" value="1"/>
</dbReference>
<keyword evidence="4 10" id="KW-1003">Cell membrane</keyword>